<organism evidence="2 3">
    <name type="scientific">Fervidobacterium nodosum (strain ATCC 35602 / DSM 5306 / Rt17-B1)</name>
    <dbReference type="NCBI Taxonomy" id="381764"/>
    <lineage>
        <taxon>Bacteria</taxon>
        <taxon>Thermotogati</taxon>
        <taxon>Thermotogota</taxon>
        <taxon>Thermotogae</taxon>
        <taxon>Thermotogales</taxon>
        <taxon>Fervidobacteriaceae</taxon>
        <taxon>Fervidobacterium</taxon>
    </lineage>
</organism>
<keyword evidence="3" id="KW-1185">Reference proteome</keyword>
<accession>A7HKT6</accession>
<sequence length="314" mass="36951">MLSLNLNEILEKSKSDPEFAWNMYLIYISQVSNEQSQYINSDEIDKVGKKIYAKRKLVQYKFALDEDVDGLIDFLKTNAITEKTKYLLLDIFDGESLSNYLLKNLKNNIDSLYLLKIIRIPDKDQFSKSLMALLEQKVLSKKFFETVLPSLPQQIKDELLNMIIEEITNFVKNKNITNEEKISLANVYKDILKYYPSYKNSFIERRLKLNKNILVSIWEFLIKFSFSTLSNIRILITILLLVALLISFSLRIIRYRIFLLLGLKKLAALSYKKIVEKDPLNEEKRLKLAQLYESAGMFDEALNEYNFLKRIKFE</sequence>
<feature type="transmembrane region" description="Helical" evidence="1">
    <location>
        <begin position="232"/>
        <end position="253"/>
    </location>
</feature>
<dbReference type="AlphaFoldDB" id="A7HKT6"/>
<keyword evidence="1" id="KW-1133">Transmembrane helix</keyword>
<reference evidence="2 3" key="2">
    <citation type="journal article" date="2009" name="Proc. Natl. Acad. Sci. U.S.A.">
        <title>On the chimeric nature, thermophilic origin, and phylogenetic placement of the Thermotogales.</title>
        <authorList>
            <person name="Zhaxybayeva O."/>
            <person name="Swithers K.S."/>
            <person name="Lapierre P."/>
            <person name="Fournier G.P."/>
            <person name="Bickhart D.M."/>
            <person name="DeBoy R.T."/>
            <person name="Nelson K.E."/>
            <person name="Nesbo C.L."/>
            <person name="Doolittle W.F."/>
            <person name="Gogarten J.P."/>
            <person name="Noll K.M."/>
        </authorList>
    </citation>
    <scope>NUCLEOTIDE SEQUENCE [LARGE SCALE GENOMIC DNA]</scope>
    <source>
        <strain evidence="3">ATCC 35602 / DSM 5306 / Rt17-B1</strain>
    </source>
</reference>
<dbReference type="Proteomes" id="UP000002415">
    <property type="component" value="Chromosome"/>
</dbReference>
<dbReference type="eggNOG" id="ENOG5033BMA">
    <property type="taxonomic scope" value="Bacteria"/>
</dbReference>
<keyword evidence="1" id="KW-0812">Transmembrane</keyword>
<dbReference type="KEGG" id="fno:Fnod_0664"/>
<dbReference type="HOGENOM" id="CLU_762757_0_0_0"/>
<evidence type="ECO:0000256" key="1">
    <source>
        <dbReference type="SAM" id="Phobius"/>
    </source>
</evidence>
<evidence type="ECO:0008006" key="4">
    <source>
        <dbReference type="Google" id="ProtNLM"/>
    </source>
</evidence>
<gene>
    <name evidence="2" type="ordered locus">Fnod_0664</name>
</gene>
<keyword evidence="1" id="KW-0472">Membrane</keyword>
<dbReference type="STRING" id="381764.Fnod_0664"/>
<name>A7HKT6_FERNB</name>
<proteinExistence type="predicted"/>
<reference evidence="2 3" key="1">
    <citation type="submission" date="2007-07" db="EMBL/GenBank/DDBJ databases">
        <title>Complete sequence of Fervidobacterium nodosum Rt17-B1.</title>
        <authorList>
            <consortium name="US DOE Joint Genome Institute"/>
            <person name="Copeland A."/>
            <person name="Lucas S."/>
            <person name="Lapidus A."/>
            <person name="Barry K."/>
            <person name="Glavina del Rio T."/>
            <person name="Dalin E."/>
            <person name="Tice H."/>
            <person name="Pitluck S."/>
            <person name="Saunders E."/>
            <person name="Brettin T."/>
            <person name="Bruce D."/>
            <person name="Detter J.C."/>
            <person name="Han C."/>
            <person name="Schmutz J."/>
            <person name="Larimer F."/>
            <person name="Land M."/>
            <person name="Hauser L."/>
            <person name="Kyrpides N."/>
            <person name="Mikhailova N."/>
            <person name="Nelson K."/>
            <person name="Gogarten J.P."/>
            <person name="Noll K."/>
            <person name="Richardson P."/>
        </authorList>
    </citation>
    <scope>NUCLEOTIDE SEQUENCE [LARGE SCALE GENOMIC DNA]</scope>
    <source>
        <strain evidence="3">ATCC 35602 / DSM 5306 / Rt17-B1</strain>
    </source>
</reference>
<evidence type="ECO:0000313" key="3">
    <source>
        <dbReference type="Proteomes" id="UP000002415"/>
    </source>
</evidence>
<protein>
    <recommendedName>
        <fullName evidence="4">Tetratricopeptide repeat protein</fullName>
    </recommendedName>
</protein>
<dbReference type="EMBL" id="CP000771">
    <property type="protein sequence ID" value="ABS60519.1"/>
    <property type="molecule type" value="Genomic_DNA"/>
</dbReference>
<evidence type="ECO:0000313" key="2">
    <source>
        <dbReference type="EMBL" id="ABS60519.1"/>
    </source>
</evidence>